<evidence type="ECO:0000313" key="1">
    <source>
        <dbReference type="EMBL" id="HFB54991.1"/>
    </source>
</evidence>
<sequence length="230" mass="26118">MAFSGFSEDFFHFFDELKANNNRDWFLANKPRYEASVAAPCLDFIEAMGQPLTDISPHMLAIPKKIGGSMFRIYRDVRFSKDKTPYKTHAGLQFRHVLGKDAHAPGFYVHLSSEEILVGGGLWKPPSPALAKIRARIDEKGKEWARATMSSAFLTRFDGLREGDPLIRPPKGYDEHHPHIDALKRRSFFVMAKTERDQVMRADFVDYVAQVFEDAAPMMAFLCAAIEVAF</sequence>
<dbReference type="InterPro" id="IPR012808">
    <property type="entry name" value="CHP02453"/>
</dbReference>
<dbReference type="PIRSF" id="PIRSF028451">
    <property type="entry name" value="UCP028451"/>
    <property type="match status" value="1"/>
</dbReference>
<gene>
    <name evidence="1" type="ORF">ENJ46_03625</name>
</gene>
<dbReference type="InterPro" id="IPR015996">
    <property type="entry name" value="UCP028451"/>
</dbReference>
<reference evidence="1" key="1">
    <citation type="journal article" date="2020" name="mSystems">
        <title>Genome- and Community-Level Interaction Insights into Carbon Utilization and Element Cycling Functions of Hydrothermarchaeota in Hydrothermal Sediment.</title>
        <authorList>
            <person name="Zhou Z."/>
            <person name="Liu Y."/>
            <person name="Xu W."/>
            <person name="Pan J."/>
            <person name="Luo Z.H."/>
            <person name="Li M."/>
        </authorList>
    </citation>
    <scope>NUCLEOTIDE SEQUENCE [LARGE SCALE GENOMIC DNA]</scope>
    <source>
        <strain evidence="1">HyVt-489</strain>
    </source>
</reference>
<dbReference type="Pfam" id="PF09365">
    <property type="entry name" value="DUF2461"/>
    <property type="match status" value="1"/>
</dbReference>
<dbReference type="Proteomes" id="UP000886042">
    <property type="component" value="Unassembled WGS sequence"/>
</dbReference>
<organism evidence="1">
    <name type="scientific">Hellea balneolensis</name>
    <dbReference type="NCBI Taxonomy" id="287478"/>
    <lineage>
        <taxon>Bacteria</taxon>
        <taxon>Pseudomonadati</taxon>
        <taxon>Pseudomonadota</taxon>
        <taxon>Alphaproteobacteria</taxon>
        <taxon>Maricaulales</taxon>
        <taxon>Robiginitomaculaceae</taxon>
        <taxon>Hellea</taxon>
    </lineage>
</organism>
<accession>A0A7C3FZZ2</accession>
<dbReference type="NCBIfam" id="TIGR02453">
    <property type="entry name" value="TIGR02453 family protein"/>
    <property type="match status" value="1"/>
</dbReference>
<protein>
    <submittedName>
        <fullName evidence="1">DUF2461 domain-containing protein</fullName>
    </submittedName>
</protein>
<dbReference type="PANTHER" id="PTHR36452">
    <property type="entry name" value="CHROMOSOME 12, WHOLE GENOME SHOTGUN SEQUENCE"/>
    <property type="match status" value="1"/>
</dbReference>
<comment type="caution">
    <text evidence="1">The sequence shown here is derived from an EMBL/GenBank/DDBJ whole genome shotgun (WGS) entry which is preliminary data.</text>
</comment>
<dbReference type="AlphaFoldDB" id="A0A7C3FZZ2"/>
<dbReference type="PANTHER" id="PTHR36452:SF1">
    <property type="entry name" value="DUF2461 DOMAIN-CONTAINING PROTEIN"/>
    <property type="match status" value="1"/>
</dbReference>
<proteinExistence type="predicted"/>
<name>A0A7C3FZZ2_9PROT</name>
<dbReference type="EMBL" id="DRMN01000237">
    <property type="protein sequence ID" value="HFB54991.1"/>
    <property type="molecule type" value="Genomic_DNA"/>
</dbReference>